<dbReference type="EC" id="3.1.1.4" evidence="3"/>
<reference evidence="9" key="2">
    <citation type="submission" date="2022-08" db="UniProtKB">
        <authorList>
            <consortium name="EnsemblMetazoa"/>
        </authorList>
    </citation>
    <scope>IDENTIFICATION</scope>
    <source>
        <strain evidence="9">STECLA/ALBI9_A</strain>
    </source>
</reference>
<dbReference type="InterPro" id="IPR016090">
    <property type="entry name" value="PLA2-like_dom"/>
</dbReference>
<keyword evidence="10" id="KW-1185">Reference proteome</keyword>
<keyword evidence="4" id="KW-0964">Secreted</keyword>
<evidence type="ECO:0000256" key="5">
    <source>
        <dbReference type="ARBA" id="ARBA00022963"/>
    </source>
</evidence>
<dbReference type="VEuPathDB" id="VectorBase:AALB007494"/>
<dbReference type="GO" id="GO:0016042">
    <property type="term" value="P:lipid catabolic process"/>
    <property type="evidence" value="ECO:0007669"/>
    <property type="project" value="UniProtKB-KW"/>
</dbReference>
<dbReference type="InterPro" id="IPR036444">
    <property type="entry name" value="PLipase_A2_dom_sf"/>
</dbReference>
<dbReference type="SUPFAM" id="SSF48619">
    <property type="entry name" value="Phospholipase A2, PLA2"/>
    <property type="match status" value="1"/>
</dbReference>
<dbReference type="Gene3D" id="1.20.90.10">
    <property type="entry name" value="Phospholipase A2 domain"/>
    <property type="match status" value="1"/>
</dbReference>
<name>A0A182FLT5_ANOAL</name>
<sequence length="239" mass="27766">SALEEGNSETLALLVQDYKFLNRSGAVPWSNPHHASYDLQLIADIQNHLETNVKDQQQLQDDATSAPHGGLRLITNYCGPGNWSTNGETVQNEYFASTDRCCKHHDECPDTITNRGDYRRYENLPYKSQLFTKLSCNCDAEFLQCLRNVSTFFSYAVAWIYTKVQSNCFELEYPVIECISKRNDGLLSSDRCLTYIVDNSYSPQWQWFDIPYTSANHMYFPKVKYRYEPDWARRRYHGG</sequence>
<evidence type="ECO:0000256" key="2">
    <source>
        <dbReference type="ARBA" id="ARBA00004613"/>
    </source>
</evidence>
<dbReference type="PROSITE" id="PS00118">
    <property type="entry name" value="PA2_HIS"/>
    <property type="match status" value="1"/>
</dbReference>
<dbReference type="GO" id="GO:0004623">
    <property type="term" value="F:phospholipase A2 activity"/>
    <property type="evidence" value="ECO:0007669"/>
    <property type="project" value="UniProtKB-EC"/>
</dbReference>
<evidence type="ECO:0000256" key="6">
    <source>
        <dbReference type="ARBA" id="ARBA00023098"/>
    </source>
</evidence>
<evidence type="ECO:0000259" key="8">
    <source>
        <dbReference type="Pfam" id="PF05826"/>
    </source>
</evidence>
<evidence type="ECO:0000256" key="3">
    <source>
        <dbReference type="ARBA" id="ARBA00013278"/>
    </source>
</evidence>
<dbReference type="AlphaFoldDB" id="A0A182FLT5"/>
<dbReference type="Pfam" id="PF05826">
    <property type="entry name" value="Phospholip_A2_2"/>
    <property type="match status" value="1"/>
</dbReference>
<keyword evidence="5" id="KW-0442">Lipid degradation</keyword>
<dbReference type="VEuPathDB" id="VectorBase:AALB20_030258"/>
<reference evidence="9 10" key="1">
    <citation type="journal article" date="2017" name="G3 (Bethesda)">
        <title>The Physical Genome Mapping of Anopheles albimanus Corrected Scaffold Misassemblies and Identified Interarm Rearrangements in Genus Anopheles.</title>
        <authorList>
            <person name="Artemov G.N."/>
            <person name="Peery A.N."/>
            <person name="Jiang X."/>
            <person name="Tu Z."/>
            <person name="Stegniy V.N."/>
            <person name="Sharakhova M.V."/>
            <person name="Sharakhov I.V."/>
        </authorList>
    </citation>
    <scope>NUCLEOTIDE SEQUENCE [LARGE SCALE GENOMIC DNA]</scope>
    <source>
        <strain evidence="9 10">ALBI9_A</strain>
    </source>
</reference>
<dbReference type="PANTHER" id="PTHR12253">
    <property type="entry name" value="RH14732P"/>
    <property type="match status" value="1"/>
</dbReference>
<protein>
    <recommendedName>
        <fullName evidence="3">phospholipase A2</fullName>
        <ecNumber evidence="3">3.1.1.4</ecNumber>
    </recommendedName>
    <alternativeName>
        <fullName evidence="7">Phosphatidylcholine 2-acylhydrolase</fullName>
    </alternativeName>
</protein>
<dbReference type="GO" id="GO:0050482">
    <property type="term" value="P:arachidonate secretion"/>
    <property type="evidence" value="ECO:0007669"/>
    <property type="project" value="InterPro"/>
</dbReference>
<evidence type="ECO:0000256" key="1">
    <source>
        <dbReference type="ARBA" id="ARBA00001913"/>
    </source>
</evidence>
<dbReference type="GO" id="GO:0006644">
    <property type="term" value="P:phospholipid metabolic process"/>
    <property type="evidence" value="ECO:0007669"/>
    <property type="project" value="InterPro"/>
</dbReference>
<dbReference type="GO" id="GO:0005576">
    <property type="term" value="C:extracellular region"/>
    <property type="evidence" value="ECO:0007669"/>
    <property type="project" value="UniProtKB-SubCell"/>
</dbReference>
<comment type="subcellular location">
    <subcellularLocation>
        <location evidence="2">Secreted</location>
    </subcellularLocation>
</comment>
<dbReference type="EnsemblMetazoa" id="AALB007494-RA">
    <property type="protein sequence ID" value="AALB007494-PA"/>
    <property type="gene ID" value="AALB007494"/>
</dbReference>
<dbReference type="InterPro" id="IPR033113">
    <property type="entry name" value="PLA2_histidine"/>
</dbReference>
<comment type="cofactor">
    <cofactor evidence="1">
        <name>Ca(2+)</name>
        <dbReference type="ChEBI" id="CHEBI:29108"/>
    </cofactor>
</comment>
<evidence type="ECO:0000313" key="9">
    <source>
        <dbReference type="EnsemblMetazoa" id="AALB007494-PA"/>
    </source>
</evidence>
<feature type="domain" description="Phospholipase A2-like central" evidence="8">
    <location>
        <begin position="75"/>
        <end position="171"/>
    </location>
</feature>
<proteinExistence type="predicted"/>
<organism evidence="9 10">
    <name type="scientific">Anopheles albimanus</name>
    <name type="common">New world malaria mosquito</name>
    <dbReference type="NCBI Taxonomy" id="7167"/>
    <lineage>
        <taxon>Eukaryota</taxon>
        <taxon>Metazoa</taxon>
        <taxon>Ecdysozoa</taxon>
        <taxon>Arthropoda</taxon>
        <taxon>Hexapoda</taxon>
        <taxon>Insecta</taxon>
        <taxon>Pterygota</taxon>
        <taxon>Neoptera</taxon>
        <taxon>Endopterygota</taxon>
        <taxon>Diptera</taxon>
        <taxon>Nematocera</taxon>
        <taxon>Culicoidea</taxon>
        <taxon>Culicidae</taxon>
        <taxon>Anophelinae</taxon>
        <taxon>Anopheles</taxon>
    </lineage>
</organism>
<evidence type="ECO:0000256" key="7">
    <source>
        <dbReference type="ARBA" id="ARBA00029903"/>
    </source>
</evidence>
<evidence type="ECO:0000313" key="10">
    <source>
        <dbReference type="Proteomes" id="UP000069272"/>
    </source>
</evidence>
<keyword evidence="6" id="KW-0443">Lipid metabolism</keyword>
<evidence type="ECO:0000256" key="4">
    <source>
        <dbReference type="ARBA" id="ARBA00022525"/>
    </source>
</evidence>
<accession>A0A182FLT5</accession>
<dbReference type="Proteomes" id="UP000069272">
    <property type="component" value="Chromosome 3R"/>
</dbReference>